<dbReference type="EMBL" id="CM009753">
    <property type="protein sequence ID" value="PUZ57204.1"/>
    <property type="molecule type" value="Genomic_DNA"/>
</dbReference>
<gene>
    <name evidence="2" type="ORF">GQ55_5G410400</name>
</gene>
<feature type="compositionally biased region" description="Polar residues" evidence="1">
    <location>
        <begin position="12"/>
        <end position="38"/>
    </location>
</feature>
<feature type="compositionally biased region" description="Basic and acidic residues" evidence="1">
    <location>
        <begin position="80"/>
        <end position="94"/>
    </location>
</feature>
<protein>
    <submittedName>
        <fullName evidence="2">Uncharacterized protein</fullName>
    </submittedName>
</protein>
<dbReference type="Gramene" id="PUZ57204">
    <property type="protein sequence ID" value="PUZ57204"/>
    <property type="gene ID" value="GQ55_5G410400"/>
</dbReference>
<dbReference type="Proteomes" id="UP000244336">
    <property type="component" value="Chromosome 5"/>
</dbReference>
<feature type="compositionally biased region" description="Low complexity" evidence="1">
    <location>
        <begin position="45"/>
        <end position="56"/>
    </location>
</feature>
<proteinExistence type="predicted"/>
<keyword evidence="3" id="KW-1185">Reference proteome</keyword>
<evidence type="ECO:0000313" key="3">
    <source>
        <dbReference type="Proteomes" id="UP000244336"/>
    </source>
</evidence>
<feature type="region of interest" description="Disordered" evidence="1">
    <location>
        <begin position="1"/>
        <end position="94"/>
    </location>
</feature>
<name>A0A2T7DNT4_9POAL</name>
<sequence length="294" mass="31614">MARRPSLGPSRASLTEASSTSPQRAGEKTQPSSSTQLNPIALFMTPSASSTSTTTTLREKSWGTLARGGSGHGGSWISLREGDEGRRPRREAGGRVEAAELLGRAGGSRRGFLILGRGREGGRRRREERRGDGYLTCSTGQDGPGPVRSGWITTGCLVGVWNPAAPYGCEPHQSWGDERRRPPAELCDRNRQGFPSISPPARPCGRVWPSISSKSAGERQELVPVLLAISSRQSFAVLAWGMAFPDVESLQCGFMNHLRLPKAQPFMTPSRASVLAVAGGTYILCTCGFWKESC</sequence>
<dbReference type="AlphaFoldDB" id="A0A2T7DNT4"/>
<accession>A0A2T7DNT4</accession>
<evidence type="ECO:0000313" key="2">
    <source>
        <dbReference type="EMBL" id="PUZ57204.1"/>
    </source>
</evidence>
<evidence type="ECO:0000256" key="1">
    <source>
        <dbReference type="SAM" id="MobiDB-lite"/>
    </source>
</evidence>
<organism evidence="2 3">
    <name type="scientific">Panicum hallii var. hallii</name>
    <dbReference type="NCBI Taxonomy" id="1504633"/>
    <lineage>
        <taxon>Eukaryota</taxon>
        <taxon>Viridiplantae</taxon>
        <taxon>Streptophyta</taxon>
        <taxon>Embryophyta</taxon>
        <taxon>Tracheophyta</taxon>
        <taxon>Spermatophyta</taxon>
        <taxon>Magnoliopsida</taxon>
        <taxon>Liliopsida</taxon>
        <taxon>Poales</taxon>
        <taxon>Poaceae</taxon>
        <taxon>PACMAD clade</taxon>
        <taxon>Panicoideae</taxon>
        <taxon>Panicodae</taxon>
        <taxon>Paniceae</taxon>
        <taxon>Panicinae</taxon>
        <taxon>Panicum</taxon>
        <taxon>Panicum sect. Panicum</taxon>
    </lineage>
</organism>
<feature type="region of interest" description="Disordered" evidence="1">
    <location>
        <begin position="120"/>
        <end position="141"/>
    </location>
</feature>
<reference evidence="2 3" key="1">
    <citation type="submission" date="2018-04" db="EMBL/GenBank/DDBJ databases">
        <title>WGS assembly of Panicum hallii var. hallii HAL2.</title>
        <authorList>
            <person name="Lovell J."/>
            <person name="Jenkins J."/>
            <person name="Lowry D."/>
            <person name="Mamidi S."/>
            <person name="Sreedasyam A."/>
            <person name="Weng X."/>
            <person name="Barry K."/>
            <person name="Bonette J."/>
            <person name="Campitelli B."/>
            <person name="Daum C."/>
            <person name="Gordon S."/>
            <person name="Gould B."/>
            <person name="Lipzen A."/>
            <person name="MacQueen A."/>
            <person name="Palacio-Mejia J."/>
            <person name="Plott C."/>
            <person name="Shakirov E."/>
            <person name="Shu S."/>
            <person name="Yoshinaga Y."/>
            <person name="Zane M."/>
            <person name="Rokhsar D."/>
            <person name="Grimwood J."/>
            <person name="Schmutz J."/>
            <person name="Juenger T."/>
        </authorList>
    </citation>
    <scope>NUCLEOTIDE SEQUENCE [LARGE SCALE GENOMIC DNA]</scope>
    <source>
        <strain evidence="3">cv. HAL2</strain>
    </source>
</reference>